<reference evidence="3" key="2">
    <citation type="submission" date="2025-09" db="UniProtKB">
        <authorList>
            <consortium name="Ensembl"/>
        </authorList>
    </citation>
    <scope>IDENTIFICATION</scope>
</reference>
<proteinExistence type="predicted"/>
<keyword evidence="4" id="KW-1185">Reference proteome</keyword>
<evidence type="ECO:0000259" key="2">
    <source>
        <dbReference type="Pfam" id="PF17733"/>
    </source>
</evidence>
<organism evidence="3 4">
    <name type="scientific">Varanus komodoensis</name>
    <name type="common">Komodo dragon</name>
    <dbReference type="NCBI Taxonomy" id="61221"/>
    <lineage>
        <taxon>Eukaryota</taxon>
        <taxon>Metazoa</taxon>
        <taxon>Chordata</taxon>
        <taxon>Craniata</taxon>
        <taxon>Vertebrata</taxon>
        <taxon>Euteleostomi</taxon>
        <taxon>Lepidosauria</taxon>
        <taxon>Squamata</taxon>
        <taxon>Bifurcata</taxon>
        <taxon>Unidentata</taxon>
        <taxon>Episquamata</taxon>
        <taxon>Toxicofera</taxon>
        <taxon>Anguimorpha</taxon>
        <taxon>Paleoanguimorpha</taxon>
        <taxon>Varanoidea</taxon>
        <taxon>Varanidae</taxon>
        <taxon>Varanus</taxon>
    </lineage>
</organism>
<dbReference type="PANTHER" id="PTHR40657">
    <property type="entry name" value="HYPOTHETICAL PROTEIN LOC681367"/>
    <property type="match status" value="1"/>
</dbReference>
<dbReference type="AlphaFoldDB" id="A0A8D2LFR4"/>
<dbReference type="InterPro" id="IPR040554">
    <property type="entry name" value="KPWE_PEX14_dom"/>
</dbReference>
<evidence type="ECO:0000313" key="4">
    <source>
        <dbReference type="Proteomes" id="UP000694545"/>
    </source>
</evidence>
<feature type="domain" description="Peroxisomal membrane protein PEX14-like KPWE" evidence="2">
    <location>
        <begin position="28"/>
        <end position="71"/>
    </location>
</feature>
<protein>
    <recommendedName>
        <fullName evidence="2">Peroxisomal membrane protein PEX14-like KPWE domain-containing protein</fullName>
    </recommendedName>
</protein>
<reference evidence="3" key="1">
    <citation type="submission" date="2025-08" db="UniProtKB">
        <authorList>
            <consortium name="Ensembl"/>
        </authorList>
    </citation>
    <scope>IDENTIFICATION</scope>
</reference>
<dbReference type="Proteomes" id="UP000694545">
    <property type="component" value="Unplaced"/>
</dbReference>
<dbReference type="Pfam" id="PF17733">
    <property type="entry name" value="KPWE_dom"/>
    <property type="match status" value="1"/>
</dbReference>
<evidence type="ECO:0000256" key="1">
    <source>
        <dbReference type="SAM" id="MobiDB-lite"/>
    </source>
</evidence>
<feature type="region of interest" description="Disordered" evidence="1">
    <location>
        <begin position="1"/>
        <end position="28"/>
    </location>
</feature>
<evidence type="ECO:0000313" key="3">
    <source>
        <dbReference type="Ensembl" id="ENSVKKP00000021121.1"/>
    </source>
</evidence>
<dbReference type="PANTHER" id="PTHR40657:SF1">
    <property type="entry name" value="RIKEN CDNA 2310039H08 GENE"/>
    <property type="match status" value="1"/>
</dbReference>
<dbReference type="Ensembl" id="ENSVKKT00000021646.1">
    <property type="protein sequence ID" value="ENSVKKP00000021121.1"/>
    <property type="gene ID" value="ENSVKKG00000014189.1"/>
</dbReference>
<accession>A0A8D2LFR4</accession>
<name>A0A8D2LFR4_VARKO</name>
<sequence length="102" mass="11257">QAWRWDETDVINGVQEGPAQQPHDPSPSLPFSEIFRLVQAGQDIPGLQKLNITATNGSPTPSQMTRKPKTWHLALRCFCGFEAYQIPKPGPPVTISASFSQL</sequence>
<dbReference type="InterPro" id="IPR039995">
    <property type="entry name" value="PEX39"/>
</dbReference>